<evidence type="ECO:0000313" key="5">
    <source>
        <dbReference type="Proteomes" id="UP000008827"/>
    </source>
</evidence>
<evidence type="ECO:0000256" key="1">
    <source>
        <dbReference type="ARBA" id="ARBA00022679"/>
    </source>
</evidence>
<dbReference type="InterPro" id="IPR016039">
    <property type="entry name" value="Thiolase-like"/>
</dbReference>
<reference evidence="4" key="2">
    <citation type="submission" date="2018-02" db="UniProtKB">
        <authorList>
            <consortium name="EnsemblPlants"/>
        </authorList>
    </citation>
    <scope>IDENTIFICATION</scope>
    <source>
        <strain evidence="4">Williams 82</strain>
    </source>
</reference>
<dbReference type="EMBL" id="CM000843">
    <property type="protein sequence ID" value="KRH33229.1"/>
    <property type="molecule type" value="Genomic_DNA"/>
</dbReference>
<evidence type="ECO:0000313" key="4">
    <source>
        <dbReference type="EnsemblPlants" id="KRH33229"/>
    </source>
</evidence>
<evidence type="ECO:0000259" key="2">
    <source>
        <dbReference type="Pfam" id="PF01154"/>
    </source>
</evidence>
<reference evidence="3 4" key="1">
    <citation type="journal article" date="2010" name="Nature">
        <title>Genome sequence of the palaeopolyploid soybean.</title>
        <authorList>
            <person name="Schmutz J."/>
            <person name="Cannon S.B."/>
            <person name="Schlueter J."/>
            <person name="Ma J."/>
            <person name="Mitros T."/>
            <person name="Nelson W."/>
            <person name="Hyten D.L."/>
            <person name="Song Q."/>
            <person name="Thelen J.J."/>
            <person name="Cheng J."/>
            <person name="Xu D."/>
            <person name="Hellsten U."/>
            <person name="May G.D."/>
            <person name="Yu Y."/>
            <person name="Sakurai T."/>
            <person name="Umezawa T."/>
            <person name="Bhattacharyya M.K."/>
            <person name="Sandhu D."/>
            <person name="Valliyodan B."/>
            <person name="Lindquist E."/>
            <person name="Peto M."/>
            <person name="Grant D."/>
            <person name="Shu S."/>
            <person name="Goodstein D."/>
            <person name="Barry K."/>
            <person name="Futrell-Griggs M."/>
            <person name="Abernathy B."/>
            <person name="Du J."/>
            <person name="Tian Z."/>
            <person name="Zhu L."/>
            <person name="Gill N."/>
            <person name="Joshi T."/>
            <person name="Libault M."/>
            <person name="Sethuraman A."/>
            <person name="Zhang X.-C."/>
            <person name="Shinozaki K."/>
            <person name="Nguyen H.T."/>
            <person name="Wing R.A."/>
            <person name="Cregan P."/>
            <person name="Specht J."/>
            <person name="Grimwood J."/>
            <person name="Rokhsar D."/>
            <person name="Stacey G."/>
            <person name="Shoemaker R.C."/>
            <person name="Jackson S.A."/>
        </authorList>
    </citation>
    <scope>NUCLEOTIDE SEQUENCE [LARGE SCALE GENOMIC DNA]</scope>
    <source>
        <strain evidence="4">cv. Williams 82</strain>
        <tissue evidence="3">Callus</tissue>
    </source>
</reference>
<organism evidence="3">
    <name type="scientific">Glycine max</name>
    <name type="common">Soybean</name>
    <name type="synonym">Glycine hispida</name>
    <dbReference type="NCBI Taxonomy" id="3847"/>
    <lineage>
        <taxon>Eukaryota</taxon>
        <taxon>Viridiplantae</taxon>
        <taxon>Streptophyta</taxon>
        <taxon>Embryophyta</taxon>
        <taxon>Tracheophyta</taxon>
        <taxon>Spermatophyta</taxon>
        <taxon>Magnoliopsida</taxon>
        <taxon>eudicotyledons</taxon>
        <taxon>Gunneridae</taxon>
        <taxon>Pentapetalae</taxon>
        <taxon>rosids</taxon>
        <taxon>fabids</taxon>
        <taxon>Fabales</taxon>
        <taxon>Fabaceae</taxon>
        <taxon>Papilionoideae</taxon>
        <taxon>50 kb inversion clade</taxon>
        <taxon>NPAAA clade</taxon>
        <taxon>indigoferoid/millettioid clade</taxon>
        <taxon>Phaseoleae</taxon>
        <taxon>Glycine</taxon>
        <taxon>Glycine subgen. Soja</taxon>
    </lineage>
</organism>
<dbReference type="GO" id="GO:0016746">
    <property type="term" value="F:acyltransferase activity"/>
    <property type="evidence" value="ECO:0007669"/>
    <property type="project" value="InterPro"/>
</dbReference>
<dbReference type="PANTHER" id="PTHR43323">
    <property type="entry name" value="3-HYDROXY-3-METHYLGLUTARYL COENZYME A SYNTHASE"/>
    <property type="match status" value="1"/>
</dbReference>
<reference evidence="3" key="3">
    <citation type="submission" date="2018-07" db="EMBL/GenBank/DDBJ databases">
        <title>WGS assembly of Glycine max.</title>
        <authorList>
            <person name="Schmutz J."/>
            <person name="Cannon S."/>
            <person name="Schlueter J."/>
            <person name="Ma J."/>
            <person name="Mitros T."/>
            <person name="Nelson W."/>
            <person name="Hyten D."/>
            <person name="Song Q."/>
            <person name="Thelen J."/>
            <person name="Cheng J."/>
            <person name="Xu D."/>
            <person name="Hellsten U."/>
            <person name="May G."/>
            <person name="Yu Y."/>
            <person name="Sakurai T."/>
            <person name="Umezawa T."/>
            <person name="Bhattacharyya M."/>
            <person name="Sandhu D."/>
            <person name="Valliyodan B."/>
            <person name="Lindquist E."/>
            <person name="Peto M."/>
            <person name="Grant D."/>
            <person name="Shu S."/>
            <person name="Goodstein D."/>
            <person name="Barry K."/>
            <person name="Futrell-Griggs M."/>
            <person name="Abernathy B."/>
            <person name="Du J."/>
            <person name="Tian Z."/>
            <person name="Zhu L."/>
            <person name="Gill N."/>
            <person name="Joshi T."/>
            <person name="Libault M."/>
            <person name="Sethuraman A."/>
            <person name="Zhang X."/>
            <person name="Shinozaki K."/>
            <person name="Nguyen H."/>
            <person name="Wing R."/>
            <person name="Cregan P."/>
            <person name="Specht J."/>
            <person name="Grimwood J."/>
            <person name="Rokhsar D."/>
            <person name="Stacey G."/>
            <person name="Shoemaker R."/>
            <person name="Jackson S."/>
        </authorList>
    </citation>
    <scope>NUCLEOTIDE SEQUENCE</scope>
    <source>
        <tissue evidence="3">Callus</tissue>
    </source>
</reference>
<proteinExistence type="predicted"/>
<dbReference type="Gramene" id="KRH33229">
    <property type="protein sequence ID" value="KRH33229"/>
    <property type="gene ID" value="GLYMA_10G108800"/>
</dbReference>
<dbReference type="ExpressionAtlas" id="A0A0R0HRQ5">
    <property type="expression patterns" value="baseline"/>
</dbReference>
<dbReference type="Gene3D" id="3.40.47.10">
    <property type="match status" value="1"/>
</dbReference>
<sequence length="85" mass="9766">MGYFDLNIPYPEPSLANKATEQDVDSTNACYGGTTTLFKCVNWVNSSSWDGDYGLIICTNIMVCLRQIYYLMHKEISILIFYPFF</sequence>
<dbReference type="PANTHER" id="PTHR43323:SF2">
    <property type="entry name" value="HYDROXYMETHYLGLUTARYL-COA SYNTHASE"/>
    <property type="match status" value="1"/>
</dbReference>
<dbReference type="Proteomes" id="UP000008827">
    <property type="component" value="Chromosome 10"/>
</dbReference>
<accession>A0A0R0HRQ5</accession>
<dbReference type="EnsemblPlants" id="KRH33229">
    <property type="protein sequence ID" value="KRH33229"/>
    <property type="gene ID" value="GLYMA_10G108800"/>
</dbReference>
<keyword evidence="1" id="KW-0808">Transferase</keyword>
<feature type="domain" description="Hydroxymethylglutaryl-coenzyme A synthase N-terminal" evidence="2">
    <location>
        <begin position="22"/>
        <end position="63"/>
    </location>
</feature>
<dbReference type="AlphaFoldDB" id="A0A0R0HRQ5"/>
<evidence type="ECO:0000313" key="3">
    <source>
        <dbReference type="EMBL" id="KRH33229.1"/>
    </source>
</evidence>
<keyword evidence="5" id="KW-1185">Reference proteome</keyword>
<dbReference type="InterPro" id="IPR013528">
    <property type="entry name" value="HMG_CoA_synth_N"/>
</dbReference>
<name>A0A0R0HRQ5_SOYBN</name>
<protein>
    <recommendedName>
        <fullName evidence="2">Hydroxymethylglutaryl-coenzyme A synthase N-terminal domain-containing protein</fullName>
    </recommendedName>
</protein>
<gene>
    <name evidence="3" type="ORF">GLYMA_10G108800</name>
</gene>
<dbReference type="Pfam" id="PF01154">
    <property type="entry name" value="HMG_CoA_synt_N"/>
    <property type="match status" value="1"/>
</dbReference>